<dbReference type="EMBL" id="JAKWBI020000561">
    <property type="protein sequence ID" value="KAJ2893843.1"/>
    <property type="molecule type" value="Genomic_DNA"/>
</dbReference>
<accession>A0AAD5WNR9</accession>
<keyword evidence="2" id="KW-1133">Transmembrane helix</keyword>
<feature type="region of interest" description="Disordered" evidence="1">
    <location>
        <begin position="143"/>
        <end position="165"/>
    </location>
</feature>
<evidence type="ECO:0000256" key="2">
    <source>
        <dbReference type="SAM" id="Phobius"/>
    </source>
</evidence>
<feature type="transmembrane region" description="Helical" evidence="2">
    <location>
        <begin position="260"/>
        <end position="280"/>
    </location>
</feature>
<proteinExistence type="predicted"/>
<keyword evidence="2" id="KW-0812">Transmembrane</keyword>
<keyword evidence="2" id="KW-0472">Membrane</keyword>
<feature type="region of interest" description="Disordered" evidence="1">
    <location>
        <begin position="224"/>
        <end position="253"/>
    </location>
</feature>
<evidence type="ECO:0000313" key="3">
    <source>
        <dbReference type="EMBL" id="KAJ2893843.1"/>
    </source>
</evidence>
<sequence>MGFVSTIARKLVAKSGITWFPGKKHEGGDGLPPGCINPTGNSHSYAEQFDPARVRQCQDRNPPATGAETGLPRGPCGCINKCSKHIHQPHYPRRGRGCCVNTPVLPQGDGESGASSCSSSESGEKNYRTLTPEEYKAVLRGVGAHDPQDPSKPAHPTNRAYPPKGMPRGLYRDILEQKTKYTYLYYGVTTLQWVGVITQIVLGTILAYRTSSIFTGSGKDNSGEGIFSTDKYPIPQKEGQPPVQPSDNPSRTSTGTYAKLGGLVIANMINVTLVTVLRGMGFIPRYSKFKNVFGGVENDIRRVIDTQVVDEDLEDPNEVVYQLYGQYNRAYCKVSKTPPPVPVHPPEKNE</sequence>
<organism evidence="3 4">
    <name type="scientific">Zalerion maritima</name>
    <dbReference type="NCBI Taxonomy" id="339359"/>
    <lineage>
        <taxon>Eukaryota</taxon>
        <taxon>Fungi</taxon>
        <taxon>Dikarya</taxon>
        <taxon>Ascomycota</taxon>
        <taxon>Pezizomycotina</taxon>
        <taxon>Sordariomycetes</taxon>
        <taxon>Lulworthiomycetidae</taxon>
        <taxon>Lulworthiales</taxon>
        <taxon>Lulworthiaceae</taxon>
        <taxon>Zalerion</taxon>
    </lineage>
</organism>
<evidence type="ECO:0000313" key="4">
    <source>
        <dbReference type="Proteomes" id="UP001201980"/>
    </source>
</evidence>
<dbReference type="AlphaFoldDB" id="A0AAD5WNR9"/>
<dbReference type="Proteomes" id="UP001201980">
    <property type="component" value="Unassembled WGS sequence"/>
</dbReference>
<feature type="transmembrane region" description="Helical" evidence="2">
    <location>
        <begin position="183"/>
        <end position="208"/>
    </location>
</feature>
<protein>
    <submittedName>
        <fullName evidence="3">Uncharacterized protein</fullName>
    </submittedName>
</protein>
<keyword evidence="4" id="KW-1185">Reference proteome</keyword>
<name>A0AAD5WNR9_9PEZI</name>
<evidence type="ECO:0000256" key="1">
    <source>
        <dbReference type="SAM" id="MobiDB-lite"/>
    </source>
</evidence>
<gene>
    <name evidence="3" type="ORF">MKZ38_008200</name>
</gene>
<comment type="caution">
    <text evidence="3">The sequence shown here is derived from an EMBL/GenBank/DDBJ whole genome shotgun (WGS) entry which is preliminary data.</text>
</comment>
<reference evidence="3" key="1">
    <citation type="submission" date="2022-07" db="EMBL/GenBank/DDBJ databases">
        <title>Draft genome sequence of Zalerion maritima ATCC 34329, a (micro)plastics degrading marine fungus.</title>
        <authorList>
            <person name="Paco A."/>
            <person name="Goncalves M.F.M."/>
            <person name="Rocha-Santos T.A.P."/>
            <person name="Alves A."/>
        </authorList>
    </citation>
    <scope>NUCLEOTIDE SEQUENCE</scope>
    <source>
        <strain evidence="3">ATCC 34329</strain>
    </source>
</reference>